<accession>A0A178MGU0</accession>
<dbReference type="InterPro" id="IPR015424">
    <property type="entry name" value="PyrdxlP-dep_Trfase"/>
</dbReference>
<dbReference type="GO" id="GO:0018826">
    <property type="term" value="F:methionine gamma-lyase activity"/>
    <property type="evidence" value="ECO:0007669"/>
    <property type="project" value="UniProtKB-EC"/>
</dbReference>
<dbReference type="AlphaFoldDB" id="A0A178MGU0"/>
<keyword evidence="2 7" id="KW-0663">Pyridoxal phosphate</keyword>
<evidence type="ECO:0000256" key="3">
    <source>
        <dbReference type="ARBA" id="ARBA00047175"/>
    </source>
</evidence>
<dbReference type="OrthoDB" id="9780685at2"/>
<evidence type="ECO:0000313" key="10">
    <source>
        <dbReference type="Proteomes" id="UP000078287"/>
    </source>
</evidence>
<dbReference type="Proteomes" id="UP000078287">
    <property type="component" value="Unassembled WGS sequence"/>
</dbReference>
<dbReference type="InterPro" id="IPR044639">
    <property type="entry name" value="CGS1/2"/>
</dbReference>
<dbReference type="GO" id="GO:0030170">
    <property type="term" value="F:pyridoxal phosphate binding"/>
    <property type="evidence" value="ECO:0007669"/>
    <property type="project" value="InterPro"/>
</dbReference>
<evidence type="ECO:0000256" key="8">
    <source>
        <dbReference type="RuleBase" id="RU362118"/>
    </source>
</evidence>
<name>A0A178MGU0_9CHLR</name>
<evidence type="ECO:0000256" key="1">
    <source>
        <dbReference type="ARBA" id="ARBA00001933"/>
    </source>
</evidence>
<evidence type="ECO:0000256" key="5">
    <source>
        <dbReference type="ARBA" id="ARBA00048780"/>
    </source>
</evidence>
<reference evidence="9 10" key="1">
    <citation type="submission" date="2016-04" db="EMBL/GenBank/DDBJ databases">
        <title>Chloroflexus islandicus sp. nov., a thermophilic filamentous anoxygenic phototrophic bacterium from geyser Strokkur (Iceland).</title>
        <authorList>
            <person name="Gaisin V.A."/>
            <person name="Kalashnikov A.M."/>
            <person name="Sukhacheva M.V."/>
            <person name="Grouzdev D.S."/>
            <person name="Ivanov T.M."/>
            <person name="Kuznetsov B."/>
            <person name="Gorlenko V.M."/>
        </authorList>
    </citation>
    <scope>NUCLEOTIDE SEQUENCE [LARGE SCALE GENOMIC DNA]</scope>
    <source>
        <strain evidence="10">isl-2</strain>
    </source>
</reference>
<protein>
    <recommendedName>
        <fullName evidence="3">homocysteine desulfhydrase</fullName>
        <ecNumber evidence="3">4.4.1.2</ecNumber>
    </recommendedName>
    <alternativeName>
        <fullName evidence="4">Homocysteine desulfhydrase</fullName>
    </alternativeName>
</protein>
<dbReference type="EMBL" id="LWQS01000038">
    <property type="protein sequence ID" value="OAN47335.1"/>
    <property type="molecule type" value="Genomic_DNA"/>
</dbReference>
<dbReference type="FunFam" id="3.90.1150.10:FF:000033">
    <property type="entry name" value="Cystathionine gamma-synthase"/>
    <property type="match status" value="1"/>
</dbReference>
<comment type="catalytic activity">
    <reaction evidence="6">
        <text>L-methionine + H2O = methanethiol + 2-oxobutanoate + NH4(+)</text>
        <dbReference type="Rhea" id="RHEA:23800"/>
        <dbReference type="ChEBI" id="CHEBI:15377"/>
        <dbReference type="ChEBI" id="CHEBI:16007"/>
        <dbReference type="ChEBI" id="CHEBI:16763"/>
        <dbReference type="ChEBI" id="CHEBI:28938"/>
        <dbReference type="ChEBI" id="CHEBI:57844"/>
        <dbReference type="EC" id="4.4.1.11"/>
    </reaction>
    <physiologicalReaction direction="left-to-right" evidence="6">
        <dbReference type="Rhea" id="RHEA:23801"/>
    </physiologicalReaction>
</comment>
<dbReference type="Gene3D" id="3.40.640.10">
    <property type="entry name" value="Type I PLP-dependent aspartate aminotransferase-like (Major domain)"/>
    <property type="match status" value="1"/>
</dbReference>
<comment type="caution">
    <text evidence="9">The sequence shown here is derived from an EMBL/GenBank/DDBJ whole genome shotgun (WGS) entry which is preliminary data.</text>
</comment>
<evidence type="ECO:0000256" key="6">
    <source>
        <dbReference type="ARBA" id="ARBA00052699"/>
    </source>
</evidence>
<dbReference type="PIRSF" id="PIRSF001434">
    <property type="entry name" value="CGS"/>
    <property type="match status" value="1"/>
</dbReference>
<dbReference type="RefSeq" id="WP_066784413.1">
    <property type="nucleotide sequence ID" value="NZ_LWQS01000038.1"/>
</dbReference>
<dbReference type="InterPro" id="IPR015422">
    <property type="entry name" value="PyrdxlP-dep_Trfase_small"/>
</dbReference>
<dbReference type="GO" id="GO:0047982">
    <property type="term" value="F:homocysteine desulfhydrase activity"/>
    <property type="evidence" value="ECO:0007669"/>
    <property type="project" value="UniProtKB-EC"/>
</dbReference>
<evidence type="ECO:0000256" key="4">
    <source>
        <dbReference type="ARBA" id="ARBA00047199"/>
    </source>
</evidence>
<sequence>MPTNQSPGLSTAAVHAGEARRRAFDSITPPIVQSATYTFRDSAELIAFQSGELEREEYGRYGNPTVRAVEARLAALESPDAPAAALLCASGMNALTTVMLAMLPAGSHVILTDDGYRRTRQFVRTMLARLGVTHSVVAAASPAAIAAAIEPGRTRLIITEAPTNPYLRVIDLAAVAAIAREHRIKTVIDATFATPYNLRPLDYGIDLVVHSCSKYLAGHNDLLAGVIIGRPPIISALRETQGILGGICDPHAAYLLGRGLKTLALRMERHNQNGQAVAEFLARHPRVTKVHYPGLPDHPDHTIARAQMRGFGGVVSFEVAGDLHSAMAVVDRLHLPYIAPSFGGVESLVEQPALMSYYELSSEERLAVGIRDNLIRLSCGIEDANDLIADLQQALADE</sequence>
<dbReference type="STRING" id="1707952.A6A03_00930"/>
<gene>
    <name evidence="9" type="ORF">A6A03_00930</name>
</gene>
<dbReference type="FunFam" id="3.40.640.10:FF:000046">
    <property type="entry name" value="Cystathionine gamma-lyase"/>
    <property type="match status" value="1"/>
</dbReference>
<proteinExistence type="inferred from homology"/>
<dbReference type="PANTHER" id="PTHR43379:SF1">
    <property type="entry name" value="CYSTATHIONINE GAMMA-SYNTHASE 1, CHLOROPLASTIC-RELATED"/>
    <property type="match status" value="1"/>
</dbReference>
<keyword evidence="10" id="KW-1185">Reference proteome</keyword>
<dbReference type="SUPFAM" id="SSF53383">
    <property type="entry name" value="PLP-dependent transferases"/>
    <property type="match status" value="1"/>
</dbReference>
<dbReference type="InterPro" id="IPR015421">
    <property type="entry name" value="PyrdxlP-dep_Trfase_major"/>
</dbReference>
<dbReference type="InterPro" id="IPR000277">
    <property type="entry name" value="Cys/Met-Metab_PyrdxlP-dep_enz"/>
</dbReference>
<comment type="cofactor">
    <cofactor evidence="1 8">
        <name>pyridoxal 5'-phosphate</name>
        <dbReference type="ChEBI" id="CHEBI:597326"/>
    </cofactor>
</comment>
<dbReference type="GO" id="GO:0003962">
    <property type="term" value="F:cystathionine gamma-synthase activity"/>
    <property type="evidence" value="ECO:0007669"/>
    <property type="project" value="InterPro"/>
</dbReference>
<feature type="modified residue" description="N6-(pyridoxal phosphate)lysine" evidence="7">
    <location>
        <position position="214"/>
    </location>
</feature>
<dbReference type="EC" id="4.4.1.2" evidence="3"/>
<dbReference type="Pfam" id="PF01053">
    <property type="entry name" value="Cys_Met_Meta_PP"/>
    <property type="match status" value="1"/>
</dbReference>
<comment type="catalytic activity">
    <reaction evidence="5">
        <text>L-homocysteine + H2O = 2-oxobutanoate + hydrogen sulfide + NH4(+) + H(+)</text>
        <dbReference type="Rhea" id="RHEA:14501"/>
        <dbReference type="ChEBI" id="CHEBI:15377"/>
        <dbReference type="ChEBI" id="CHEBI:15378"/>
        <dbReference type="ChEBI" id="CHEBI:16763"/>
        <dbReference type="ChEBI" id="CHEBI:28938"/>
        <dbReference type="ChEBI" id="CHEBI:29919"/>
        <dbReference type="ChEBI" id="CHEBI:58199"/>
        <dbReference type="EC" id="4.4.1.2"/>
    </reaction>
    <physiologicalReaction direction="left-to-right" evidence="5">
        <dbReference type="Rhea" id="RHEA:14502"/>
    </physiologicalReaction>
</comment>
<comment type="similarity">
    <text evidence="8">Belongs to the trans-sulfuration enzymes family.</text>
</comment>
<dbReference type="CDD" id="cd00614">
    <property type="entry name" value="CGS_like"/>
    <property type="match status" value="1"/>
</dbReference>
<organism evidence="9 10">
    <name type="scientific">Chloroflexus islandicus</name>
    <dbReference type="NCBI Taxonomy" id="1707952"/>
    <lineage>
        <taxon>Bacteria</taxon>
        <taxon>Bacillati</taxon>
        <taxon>Chloroflexota</taxon>
        <taxon>Chloroflexia</taxon>
        <taxon>Chloroflexales</taxon>
        <taxon>Chloroflexineae</taxon>
        <taxon>Chloroflexaceae</taxon>
        <taxon>Chloroflexus</taxon>
    </lineage>
</organism>
<dbReference type="GO" id="GO:0019346">
    <property type="term" value="P:transsulfuration"/>
    <property type="evidence" value="ECO:0007669"/>
    <property type="project" value="InterPro"/>
</dbReference>
<evidence type="ECO:0000313" key="9">
    <source>
        <dbReference type="EMBL" id="OAN47335.1"/>
    </source>
</evidence>
<dbReference type="Gene3D" id="3.90.1150.10">
    <property type="entry name" value="Aspartate Aminotransferase, domain 1"/>
    <property type="match status" value="1"/>
</dbReference>
<dbReference type="PANTHER" id="PTHR43379">
    <property type="entry name" value="CYSTATHIONINE GAMMA-SYNTHASE"/>
    <property type="match status" value="1"/>
</dbReference>
<evidence type="ECO:0000256" key="2">
    <source>
        <dbReference type="ARBA" id="ARBA00022898"/>
    </source>
</evidence>
<dbReference type="GO" id="GO:0009086">
    <property type="term" value="P:methionine biosynthetic process"/>
    <property type="evidence" value="ECO:0007669"/>
    <property type="project" value="InterPro"/>
</dbReference>
<evidence type="ECO:0000256" key="7">
    <source>
        <dbReference type="PIRSR" id="PIRSR001434-2"/>
    </source>
</evidence>